<protein>
    <submittedName>
        <fullName evidence="1">Uncharacterized protein</fullName>
    </submittedName>
</protein>
<sequence length="124" mass="12846">MNVEGNAGSYEVRPGDVEALADELAAQREAVRLPADRIAALGAHPLELGAFAEAYALRDAHAAAVQRMGQLTYAVAVAIGFAEEVARAVAAGYAEADEAAAQAYRSLANRAAGTVYTSRRGGLE</sequence>
<proteinExistence type="predicted"/>
<name>A0A8J3BVU4_9ACTN</name>
<gene>
    <name evidence="1" type="ORF">GCM10012284_09420</name>
</gene>
<dbReference type="Proteomes" id="UP000656042">
    <property type="component" value="Unassembled WGS sequence"/>
</dbReference>
<comment type="caution">
    <text evidence="1">The sequence shown here is derived from an EMBL/GenBank/DDBJ whole genome shotgun (WGS) entry which is preliminary data.</text>
</comment>
<reference evidence="1" key="1">
    <citation type="journal article" date="2014" name="Int. J. Syst. Evol. Microbiol.">
        <title>Complete genome sequence of Corynebacterium casei LMG S-19264T (=DSM 44701T), isolated from a smear-ripened cheese.</title>
        <authorList>
            <consortium name="US DOE Joint Genome Institute (JGI-PGF)"/>
            <person name="Walter F."/>
            <person name="Albersmeier A."/>
            <person name="Kalinowski J."/>
            <person name="Ruckert C."/>
        </authorList>
    </citation>
    <scope>NUCLEOTIDE SEQUENCE</scope>
    <source>
        <strain evidence="1">CGMCC 4.7299</strain>
    </source>
</reference>
<evidence type="ECO:0000313" key="2">
    <source>
        <dbReference type="Proteomes" id="UP000656042"/>
    </source>
</evidence>
<accession>A0A8J3BVU4</accession>
<keyword evidence="2" id="KW-1185">Reference proteome</keyword>
<organism evidence="1 2">
    <name type="scientific">Mangrovihabitans endophyticus</name>
    <dbReference type="NCBI Taxonomy" id="1751298"/>
    <lineage>
        <taxon>Bacteria</taxon>
        <taxon>Bacillati</taxon>
        <taxon>Actinomycetota</taxon>
        <taxon>Actinomycetes</taxon>
        <taxon>Micromonosporales</taxon>
        <taxon>Micromonosporaceae</taxon>
        <taxon>Mangrovihabitans</taxon>
    </lineage>
</organism>
<dbReference type="EMBL" id="BMMX01000001">
    <property type="protein sequence ID" value="GGK77523.1"/>
    <property type="molecule type" value="Genomic_DNA"/>
</dbReference>
<evidence type="ECO:0000313" key="1">
    <source>
        <dbReference type="EMBL" id="GGK77523.1"/>
    </source>
</evidence>
<reference evidence="1" key="2">
    <citation type="submission" date="2020-09" db="EMBL/GenBank/DDBJ databases">
        <authorList>
            <person name="Sun Q."/>
            <person name="Zhou Y."/>
        </authorList>
    </citation>
    <scope>NUCLEOTIDE SEQUENCE</scope>
    <source>
        <strain evidence="1">CGMCC 4.7299</strain>
    </source>
</reference>
<dbReference type="AlphaFoldDB" id="A0A8J3BVU4"/>
<dbReference type="RefSeq" id="WP_189077728.1">
    <property type="nucleotide sequence ID" value="NZ_BMMX01000001.1"/>
</dbReference>